<comment type="similarity">
    <text evidence="2 7">Belongs to the FPP/GGPP synthase family.</text>
</comment>
<accession>A0A3R5UUD1</accession>
<organism evidence="8 9">
    <name type="scientific">Ornithobacterium rhinotracheale</name>
    <dbReference type="NCBI Taxonomy" id="28251"/>
    <lineage>
        <taxon>Bacteria</taxon>
        <taxon>Pseudomonadati</taxon>
        <taxon>Bacteroidota</taxon>
        <taxon>Flavobacteriia</taxon>
        <taxon>Flavobacteriales</taxon>
        <taxon>Weeksellaceae</taxon>
        <taxon>Ornithobacterium</taxon>
    </lineage>
</organism>
<keyword evidence="3 7" id="KW-0808">Transferase</keyword>
<comment type="cofactor">
    <cofactor evidence="1">
        <name>Mg(2+)</name>
        <dbReference type="ChEBI" id="CHEBI:18420"/>
    </cofactor>
</comment>
<evidence type="ECO:0000256" key="6">
    <source>
        <dbReference type="ARBA" id="ARBA00023229"/>
    </source>
</evidence>
<dbReference type="EMBL" id="CP035107">
    <property type="protein sequence ID" value="QAR29946.1"/>
    <property type="molecule type" value="Genomic_DNA"/>
</dbReference>
<evidence type="ECO:0000256" key="1">
    <source>
        <dbReference type="ARBA" id="ARBA00001946"/>
    </source>
</evidence>
<dbReference type="SUPFAM" id="SSF48576">
    <property type="entry name" value="Terpenoid synthases"/>
    <property type="match status" value="1"/>
</dbReference>
<proteinExistence type="inferred from homology"/>
<dbReference type="InterPro" id="IPR000092">
    <property type="entry name" value="Polyprenyl_synt"/>
</dbReference>
<gene>
    <name evidence="8" type="ORF">EQP59_00500</name>
</gene>
<dbReference type="RefSeq" id="WP_128500461.1">
    <property type="nucleotide sequence ID" value="NZ_CP035107.1"/>
</dbReference>
<dbReference type="Proteomes" id="UP000287701">
    <property type="component" value="Chromosome"/>
</dbReference>
<dbReference type="PANTHER" id="PTHR43281">
    <property type="entry name" value="FARNESYL DIPHOSPHATE SYNTHASE"/>
    <property type="match status" value="1"/>
</dbReference>
<keyword evidence="5" id="KW-0460">Magnesium</keyword>
<dbReference type="AlphaFoldDB" id="A0A3R5UUD1"/>
<dbReference type="PANTHER" id="PTHR43281:SF1">
    <property type="entry name" value="FARNESYL DIPHOSPHATE SYNTHASE"/>
    <property type="match status" value="1"/>
</dbReference>
<dbReference type="InterPro" id="IPR008949">
    <property type="entry name" value="Isoprenoid_synthase_dom_sf"/>
</dbReference>
<dbReference type="SFLD" id="SFLDS00005">
    <property type="entry name" value="Isoprenoid_Synthase_Type_I"/>
    <property type="match status" value="1"/>
</dbReference>
<dbReference type="Pfam" id="PF00348">
    <property type="entry name" value="polyprenyl_synt"/>
    <property type="match status" value="1"/>
</dbReference>
<evidence type="ECO:0000256" key="7">
    <source>
        <dbReference type="RuleBase" id="RU004466"/>
    </source>
</evidence>
<evidence type="ECO:0000256" key="5">
    <source>
        <dbReference type="ARBA" id="ARBA00022842"/>
    </source>
</evidence>
<keyword evidence="4" id="KW-0479">Metal-binding</keyword>
<dbReference type="PROSITE" id="PS00444">
    <property type="entry name" value="POLYPRENYL_SYNTHASE_2"/>
    <property type="match status" value="1"/>
</dbReference>
<name>A0A3R5UUD1_ORNRH</name>
<dbReference type="SFLD" id="SFLDG01017">
    <property type="entry name" value="Polyprenyl_Transferase_Like"/>
    <property type="match status" value="1"/>
</dbReference>
<protein>
    <submittedName>
        <fullName evidence="8">Polyprenyl synthetase family protein</fullName>
    </submittedName>
</protein>
<evidence type="ECO:0000256" key="3">
    <source>
        <dbReference type="ARBA" id="ARBA00022679"/>
    </source>
</evidence>
<evidence type="ECO:0000256" key="2">
    <source>
        <dbReference type="ARBA" id="ARBA00006706"/>
    </source>
</evidence>
<dbReference type="CDD" id="cd00685">
    <property type="entry name" value="Trans_IPPS_HT"/>
    <property type="match status" value="1"/>
</dbReference>
<sequence>MTKIAQYQELIQQALTQNSLIKQPEALYEPMEYILQLGGKRLRPTLCLMGCELFGGDINEALKPSLAMEYFHNFTLMHDDIMDDAPIRRGKATVHEKYDINTALLSGDALMIKSYQLFNDLKPEVFKKVVTHFSQMAIELCEGQQYDMNFENQKEVSFAEYEKMITGKTGVLTACALKVGAMIAGASEEDANHLYDFGKYLGIAFQLKDDLLDVFGDNDAFGKQHAGDIFENKKTILYIKALEKADERQRDELEYWYEIKTENIDKIYAVEKIFKVLNIDLEVGDMINEYTCKAIESLNAIQGNVNTKEDLAQFAQKLIGRTF</sequence>
<keyword evidence="6" id="KW-0414">Isoprene biosynthesis</keyword>
<dbReference type="Gene3D" id="1.10.600.10">
    <property type="entry name" value="Farnesyl Diphosphate Synthase"/>
    <property type="match status" value="1"/>
</dbReference>
<dbReference type="GO" id="GO:0004659">
    <property type="term" value="F:prenyltransferase activity"/>
    <property type="evidence" value="ECO:0007669"/>
    <property type="project" value="InterPro"/>
</dbReference>
<dbReference type="InterPro" id="IPR033749">
    <property type="entry name" value="Polyprenyl_synt_CS"/>
</dbReference>
<evidence type="ECO:0000256" key="4">
    <source>
        <dbReference type="ARBA" id="ARBA00022723"/>
    </source>
</evidence>
<reference evidence="8 9" key="1">
    <citation type="submission" date="2019-01" db="EMBL/GenBank/DDBJ databases">
        <title>Whole Genome of Ornithobacterium rhinotracheale FARPER-174b.</title>
        <authorList>
            <person name="Tataje-Lavanda L.A."/>
            <person name="Montalvan A."/>
            <person name="Montesinos R."/>
            <person name="Zimic M."/>
            <person name="Fernandez-Sanchez M."/>
            <person name="Fernandez-Diaz M."/>
        </authorList>
    </citation>
    <scope>NUCLEOTIDE SEQUENCE [LARGE SCALE GENOMIC DNA]</scope>
    <source>
        <strain evidence="8 9">FARPER-174b</strain>
    </source>
</reference>
<dbReference type="OrthoDB" id="9805316at2"/>
<dbReference type="GO" id="GO:0046872">
    <property type="term" value="F:metal ion binding"/>
    <property type="evidence" value="ECO:0007669"/>
    <property type="project" value="UniProtKB-KW"/>
</dbReference>
<dbReference type="GO" id="GO:0008299">
    <property type="term" value="P:isoprenoid biosynthetic process"/>
    <property type="evidence" value="ECO:0007669"/>
    <property type="project" value="UniProtKB-KW"/>
</dbReference>
<evidence type="ECO:0000313" key="8">
    <source>
        <dbReference type="EMBL" id="QAR29946.1"/>
    </source>
</evidence>
<evidence type="ECO:0000313" key="9">
    <source>
        <dbReference type="Proteomes" id="UP000287701"/>
    </source>
</evidence>
<dbReference type="PROSITE" id="PS00723">
    <property type="entry name" value="POLYPRENYL_SYNTHASE_1"/>
    <property type="match status" value="1"/>
</dbReference>